<proteinExistence type="predicted"/>
<feature type="domain" description="Antitoxin Xre/MbcA/ParS-like toxin-binding" evidence="1">
    <location>
        <begin position="70"/>
        <end position="102"/>
    </location>
</feature>
<dbReference type="InterPro" id="IPR024467">
    <property type="entry name" value="Xre/MbcA/ParS-like_toxin-bd"/>
</dbReference>
<protein>
    <recommendedName>
        <fullName evidence="1">Antitoxin Xre/MbcA/ParS-like toxin-binding domain-containing protein</fullName>
    </recommendedName>
</protein>
<sequence length="118" mass="12882">MLIELELNINDAQALLRHCSDHQPDSDDFRENARLREALEDLASAINNAMSHTRSGETSTVVIEPLLLAAAVAVFGDEAIAVLWLSKPLNVLGNKRPLDVSVEDALELIAQLEHGMVT</sequence>
<dbReference type="EMBL" id="RBQG01000278">
    <property type="protein sequence ID" value="RMP08851.1"/>
    <property type="molecule type" value="Genomic_DNA"/>
</dbReference>
<dbReference type="AlphaFoldDB" id="A0A3M4APJ1"/>
<dbReference type="Pfam" id="PF09722">
    <property type="entry name" value="Xre_MbcA_ParS_C"/>
    <property type="match status" value="1"/>
</dbReference>
<evidence type="ECO:0000313" key="3">
    <source>
        <dbReference type="Proteomes" id="UP000267908"/>
    </source>
</evidence>
<accession>A0A3M4APJ1</accession>
<name>A0A3M4APJ1_9PSED</name>
<reference evidence="2 3" key="1">
    <citation type="submission" date="2018-08" db="EMBL/GenBank/DDBJ databases">
        <title>Recombination of ecologically and evolutionarily significant loci maintains genetic cohesion in the Pseudomonas syringae species complex.</title>
        <authorList>
            <person name="Dillon M."/>
            <person name="Thakur S."/>
            <person name="Almeida R.N.D."/>
            <person name="Weir B.S."/>
            <person name="Guttman D.S."/>
        </authorList>
    </citation>
    <scope>NUCLEOTIDE SEQUENCE [LARGE SCALE GENOMIC DNA]</scope>
    <source>
        <strain evidence="2 3">ICMP 4330</strain>
    </source>
</reference>
<dbReference type="RefSeq" id="WP_057435450.1">
    <property type="nucleotide sequence ID" value="NZ_LJQH01000094.1"/>
</dbReference>
<comment type="caution">
    <text evidence="2">The sequence shown here is derived from an EMBL/GenBank/DDBJ whole genome shotgun (WGS) entry which is preliminary data.</text>
</comment>
<evidence type="ECO:0000313" key="2">
    <source>
        <dbReference type="EMBL" id="RMP08851.1"/>
    </source>
</evidence>
<organism evidence="2 3">
    <name type="scientific">Pseudomonas syringae pv. delphinii</name>
    <dbReference type="NCBI Taxonomy" id="192088"/>
    <lineage>
        <taxon>Bacteria</taxon>
        <taxon>Pseudomonadati</taxon>
        <taxon>Pseudomonadota</taxon>
        <taxon>Gammaproteobacteria</taxon>
        <taxon>Pseudomonadales</taxon>
        <taxon>Pseudomonadaceae</taxon>
        <taxon>Pseudomonas</taxon>
    </lineage>
</organism>
<gene>
    <name evidence="2" type="ORF">ALQ28_01592</name>
</gene>
<evidence type="ECO:0000259" key="1">
    <source>
        <dbReference type="Pfam" id="PF09722"/>
    </source>
</evidence>
<dbReference type="Proteomes" id="UP000267908">
    <property type="component" value="Unassembled WGS sequence"/>
</dbReference>